<reference evidence="12 13" key="1">
    <citation type="journal article" date="2018" name="Nat. Biotechnol.">
        <title>A standardized bacterial taxonomy based on genome phylogeny substantially revises the tree of life.</title>
        <authorList>
            <person name="Parks D.H."/>
            <person name="Chuvochina M."/>
            <person name="Waite D.W."/>
            <person name="Rinke C."/>
            <person name="Skarshewski A."/>
            <person name="Chaumeil P.A."/>
            <person name="Hugenholtz P."/>
        </authorList>
    </citation>
    <scope>NUCLEOTIDE SEQUENCE [LARGE SCALE GENOMIC DNA]</scope>
    <source>
        <strain evidence="12">UBA7921</strain>
    </source>
</reference>
<evidence type="ECO:0000313" key="12">
    <source>
        <dbReference type="EMBL" id="HAF06806.1"/>
    </source>
</evidence>
<dbReference type="NCBIfam" id="TIGR01352">
    <property type="entry name" value="tonB_Cterm"/>
    <property type="match status" value="1"/>
</dbReference>
<dbReference type="GO" id="GO:0005886">
    <property type="term" value="C:plasma membrane"/>
    <property type="evidence" value="ECO:0007669"/>
    <property type="project" value="UniProtKB-SubCell"/>
</dbReference>
<dbReference type="InterPro" id="IPR051045">
    <property type="entry name" value="TonB-dependent_transducer"/>
</dbReference>
<dbReference type="InterPro" id="IPR037682">
    <property type="entry name" value="TonB_C"/>
</dbReference>
<keyword evidence="9" id="KW-0472">Membrane</keyword>
<comment type="caution">
    <text evidence="12">The sequence shown here is derived from an EMBL/GenBank/DDBJ whole genome shotgun (WGS) entry which is preliminary data.</text>
</comment>
<comment type="subcellular location">
    <subcellularLocation>
        <location evidence="1">Cell inner membrane</location>
        <topology evidence="1">Single-pass membrane protein</topology>
        <orientation evidence="1">Periplasmic side</orientation>
    </subcellularLocation>
</comment>
<dbReference type="Proteomes" id="UP000262454">
    <property type="component" value="Unassembled WGS sequence"/>
</dbReference>
<dbReference type="GO" id="GO:0055085">
    <property type="term" value="P:transmembrane transport"/>
    <property type="evidence" value="ECO:0007669"/>
    <property type="project" value="InterPro"/>
</dbReference>
<evidence type="ECO:0000256" key="8">
    <source>
        <dbReference type="ARBA" id="ARBA00022989"/>
    </source>
</evidence>
<sequence length="361" mass="41271">DGIKLLEKVLKKDPYRGYLYKNKPFILNIITDKNDAMLVKVAREVSNQLRKSGLNVNLKELPADSLILNLFNKNYDLYILSWQINEDFNPLPFWSSNKETGRFNFVDYRNPKVDSIVNLAMTTMDKEEARNYWKEFQQIIVDDQPYAFLFVPNRVIVANNLLKSFDNVYSSNLEPISNLDIFYVEKPNQKKIDFALLFPQPKVEEKVQTTRKEVGETNKNVKKEVKEEVKPKEETQVKTPTASQLLSQQVQQQTQQQPQPADTVKKEEEKKNQVIIQPTPKQIIQPAYPEAAKKIGAEGTVFVEVTVGKDGKVVSAKVIKSLNPVCDNAAIEAAYKAVFKPGTIDGVPAEMKTTIPYRFRP</sequence>
<evidence type="ECO:0000256" key="1">
    <source>
        <dbReference type="ARBA" id="ARBA00004383"/>
    </source>
</evidence>
<comment type="similarity">
    <text evidence="2">Belongs to the TonB family.</text>
</comment>
<dbReference type="GO" id="GO:0015891">
    <property type="term" value="P:siderophore transport"/>
    <property type="evidence" value="ECO:0007669"/>
    <property type="project" value="InterPro"/>
</dbReference>
<evidence type="ECO:0000256" key="9">
    <source>
        <dbReference type="ARBA" id="ARBA00023136"/>
    </source>
</evidence>
<evidence type="ECO:0000256" key="4">
    <source>
        <dbReference type="ARBA" id="ARBA00022475"/>
    </source>
</evidence>
<dbReference type="Gene3D" id="3.40.190.10">
    <property type="entry name" value="Periplasmic binding protein-like II"/>
    <property type="match status" value="1"/>
</dbReference>
<dbReference type="PROSITE" id="PS52015">
    <property type="entry name" value="TONB_CTD"/>
    <property type="match status" value="1"/>
</dbReference>
<keyword evidence="7" id="KW-0653">Protein transport</keyword>
<dbReference type="SUPFAM" id="SSF53850">
    <property type="entry name" value="Periplasmic binding protein-like II"/>
    <property type="match status" value="1"/>
</dbReference>
<dbReference type="InterPro" id="IPR006260">
    <property type="entry name" value="TonB/TolA_C"/>
</dbReference>
<keyword evidence="5" id="KW-0997">Cell inner membrane</keyword>
<feature type="compositionally biased region" description="Basic and acidic residues" evidence="10">
    <location>
        <begin position="209"/>
        <end position="236"/>
    </location>
</feature>
<evidence type="ECO:0000256" key="10">
    <source>
        <dbReference type="SAM" id="MobiDB-lite"/>
    </source>
</evidence>
<organism evidence="12 13">
    <name type="scientific">candidate division WOR-3 bacterium</name>
    <dbReference type="NCBI Taxonomy" id="2052148"/>
    <lineage>
        <taxon>Bacteria</taxon>
        <taxon>Bacteria division WOR-3</taxon>
    </lineage>
</organism>
<feature type="domain" description="TonB C-terminal" evidence="11">
    <location>
        <begin position="273"/>
        <end position="361"/>
    </location>
</feature>
<keyword evidence="8" id="KW-1133">Transmembrane helix</keyword>
<feature type="non-terminal residue" evidence="12">
    <location>
        <position position="1"/>
    </location>
</feature>
<evidence type="ECO:0000256" key="3">
    <source>
        <dbReference type="ARBA" id="ARBA00022448"/>
    </source>
</evidence>
<gene>
    <name evidence="12" type="ORF">DCG82_00130</name>
</gene>
<accession>A0A348MID0</accession>
<dbReference type="PANTHER" id="PTHR33446">
    <property type="entry name" value="PROTEIN TONB-RELATED"/>
    <property type="match status" value="1"/>
</dbReference>
<dbReference type="SUPFAM" id="SSF74653">
    <property type="entry name" value="TolA/TonB C-terminal domain"/>
    <property type="match status" value="1"/>
</dbReference>
<keyword evidence="6" id="KW-0812">Transmembrane</keyword>
<dbReference type="InterPro" id="IPR003538">
    <property type="entry name" value="TonB"/>
</dbReference>
<dbReference type="Pfam" id="PF03544">
    <property type="entry name" value="TonB_C"/>
    <property type="match status" value="1"/>
</dbReference>
<evidence type="ECO:0000256" key="7">
    <source>
        <dbReference type="ARBA" id="ARBA00022927"/>
    </source>
</evidence>
<evidence type="ECO:0000256" key="5">
    <source>
        <dbReference type="ARBA" id="ARBA00022519"/>
    </source>
</evidence>
<evidence type="ECO:0000256" key="6">
    <source>
        <dbReference type="ARBA" id="ARBA00022692"/>
    </source>
</evidence>
<dbReference type="GO" id="GO:0015031">
    <property type="term" value="P:protein transport"/>
    <property type="evidence" value="ECO:0007669"/>
    <property type="project" value="UniProtKB-KW"/>
</dbReference>
<dbReference type="PRINTS" id="PR01374">
    <property type="entry name" value="TONBPROTEIN"/>
</dbReference>
<dbReference type="Gene3D" id="3.30.1150.10">
    <property type="match status" value="1"/>
</dbReference>
<name>A0A348MID0_UNCW3</name>
<keyword evidence="4" id="KW-1003">Cell membrane</keyword>
<protein>
    <recommendedName>
        <fullName evidence="11">TonB C-terminal domain-containing protein</fullName>
    </recommendedName>
</protein>
<evidence type="ECO:0000259" key="11">
    <source>
        <dbReference type="PROSITE" id="PS52015"/>
    </source>
</evidence>
<feature type="region of interest" description="Disordered" evidence="10">
    <location>
        <begin position="209"/>
        <end position="272"/>
    </location>
</feature>
<feature type="compositionally biased region" description="Low complexity" evidence="10">
    <location>
        <begin position="237"/>
        <end position="261"/>
    </location>
</feature>
<dbReference type="AlphaFoldDB" id="A0A348MID0"/>
<evidence type="ECO:0000313" key="13">
    <source>
        <dbReference type="Proteomes" id="UP000262454"/>
    </source>
</evidence>
<feature type="compositionally biased region" description="Basic and acidic residues" evidence="10">
    <location>
        <begin position="263"/>
        <end position="272"/>
    </location>
</feature>
<proteinExistence type="inferred from homology"/>
<dbReference type="GO" id="GO:0030288">
    <property type="term" value="C:outer membrane-bounded periplasmic space"/>
    <property type="evidence" value="ECO:0007669"/>
    <property type="project" value="InterPro"/>
</dbReference>
<keyword evidence="3" id="KW-0813">Transport</keyword>
<dbReference type="EMBL" id="DMCX01000003">
    <property type="protein sequence ID" value="HAF06806.1"/>
    <property type="molecule type" value="Genomic_DNA"/>
</dbReference>
<dbReference type="GO" id="GO:0031992">
    <property type="term" value="F:energy transducer activity"/>
    <property type="evidence" value="ECO:0007669"/>
    <property type="project" value="InterPro"/>
</dbReference>
<evidence type="ECO:0000256" key="2">
    <source>
        <dbReference type="ARBA" id="ARBA00006555"/>
    </source>
</evidence>
<dbReference type="Gene3D" id="3.10.105.10">
    <property type="entry name" value="Dipeptide-binding Protein, Domain 3"/>
    <property type="match status" value="1"/>
</dbReference>